<evidence type="ECO:0000256" key="2">
    <source>
        <dbReference type="ARBA" id="ARBA00022741"/>
    </source>
</evidence>
<dbReference type="EMBL" id="JAASQI010000001">
    <property type="protein sequence ID" value="NIJ56852.1"/>
    <property type="molecule type" value="Genomic_DNA"/>
</dbReference>
<gene>
    <name evidence="8" type="ORF">FHS82_000665</name>
</gene>
<comment type="caution">
    <text evidence="8">The sequence shown here is derived from an EMBL/GenBank/DDBJ whole genome shotgun (WGS) entry which is preliminary data.</text>
</comment>
<organism evidence="8 9">
    <name type="scientific">Pseudochelatococcus lubricantis</name>
    <dbReference type="NCBI Taxonomy" id="1538102"/>
    <lineage>
        <taxon>Bacteria</taxon>
        <taxon>Pseudomonadati</taxon>
        <taxon>Pseudomonadota</taxon>
        <taxon>Alphaproteobacteria</taxon>
        <taxon>Hyphomicrobiales</taxon>
        <taxon>Chelatococcaceae</taxon>
        <taxon>Pseudochelatococcus</taxon>
    </lineage>
</organism>
<protein>
    <recommendedName>
        <fullName evidence="5">biotin--[biotin carboxyl-carrier protein] ligase</fullName>
        <ecNumber evidence="5">6.3.4.15</ecNumber>
    </recommendedName>
</protein>
<evidence type="ECO:0000256" key="3">
    <source>
        <dbReference type="ARBA" id="ARBA00022840"/>
    </source>
</evidence>
<dbReference type="InterPro" id="IPR004408">
    <property type="entry name" value="Biotin_CoA_COase_ligase"/>
</dbReference>
<name>A0ABX0UV60_9HYPH</name>
<evidence type="ECO:0000256" key="5">
    <source>
        <dbReference type="ARBA" id="ARBA00024227"/>
    </source>
</evidence>
<dbReference type="InterPro" id="IPR008988">
    <property type="entry name" value="Transcriptional_repressor_C"/>
</dbReference>
<accession>A0ABX0UV60</accession>
<keyword evidence="2" id="KW-0547">Nucleotide-binding</keyword>
<dbReference type="SUPFAM" id="SSF50037">
    <property type="entry name" value="C-terminal domain of transcriptional repressors"/>
    <property type="match status" value="1"/>
</dbReference>
<evidence type="ECO:0000259" key="7">
    <source>
        <dbReference type="PROSITE" id="PS51733"/>
    </source>
</evidence>
<dbReference type="PROSITE" id="PS51733">
    <property type="entry name" value="BPL_LPL_CATALYTIC"/>
    <property type="match status" value="1"/>
</dbReference>
<dbReference type="PANTHER" id="PTHR12835:SF5">
    <property type="entry name" value="BIOTIN--PROTEIN LIGASE"/>
    <property type="match status" value="1"/>
</dbReference>
<dbReference type="Pfam" id="PF03099">
    <property type="entry name" value="BPL_LplA_LipB"/>
    <property type="match status" value="1"/>
</dbReference>
<evidence type="ECO:0000313" key="8">
    <source>
        <dbReference type="EMBL" id="NIJ56852.1"/>
    </source>
</evidence>
<dbReference type="InterPro" id="IPR045864">
    <property type="entry name" value="aa-tRNA-synth_II/BPL/LPL"/>
</dbReference>
<dbReference type="CDD" id="cd16442">
    <property type="entry name" value="BPL"/>
    <property type="match status" value="1"/>
</dbReference>
<dbReference type="InterPro" id="IPR004143">
    <property type="entry name" value="BPL_LPL_catalytic"/>
</dbReference>
<dbReference type="GO" id="GO:0004077">
    <property type="term" value="F:biotin--[biotin carboxyl-carrier protein] ligase activity"/>
    <property type="evidence" value="ECO:0007669"/>
    <property type="project" value="UniProtKB-EC"/>
</dbReference>
<dbReference type="Pfam" id="PF02237">
    <property type="entry name" value="BPL_C"/>
    <property type="match status" value="1"/>
</dbReference>
<keyword evidence="9" id="KW-1185">Reference proteome</keyword>
<dbReference type="PANTHER" id="PTHR12835">
    <property type="entry name" value="BIOTIN PROTEIN LIGASE"/>
    <property type="match status" value="1"/>
</dbReference>
<keyword evidence="3" id="KW-0067">ATP-binding</keyword>
<feature type="domain" description="BPL/LPL catalytic" evidence="7">
    <location>
        <begin position="3"/>
        <end position="177"/>
    </location>
</feature>
<dbReference type="EC" id="6.3.4.15" evidence="5"/>
<evidence type="ECO:0000313" key="9">
    <source>
        <dbReference type="Proteomes" id="UP001429580"/>
    </source>
</evidence>
<reference evidence="8 9" key="1">
    <citation type="submission" date="2020-03" db="EMBL/GenBank/DDBJ databases">
        <title>Genomic Encyclopedia of Type Strains, Phase IV (KMG-IV): sequencing the most valuable type-strain genomes for metagenomic binning, comparative biology and taxonomic classification.</title>
        <authorList>
            <person name="Goeker M."/>
        </authorList>
    </citation>
    <scope>NUCLEOTIDE SEQUENCE [LARGE SCALE GENOMIC DNA]</scope>
    <source>
        <strain evidence="8 9">DSM 103870</strain>
    </source>
</reference>
<dbReference type="Proteomes" id="UP001429580">
    <property type="component" value="Unassembled WGS sequence"/>
</dbReference>
<dbReference type="SUPFAM" id="SSF55681">
    <property type="entry name" value="Class II aaRS and biotin synthetases"/>
    <property type="match status" value="1"/>
</dbReference>
<proteinExistence type="predicted"/>
<dbReference type="NCBIfam" id="TIGR00121">
    <property type="entry name" value="birA_ligase"/>
    <property type="match status" value="1"/>
</dbReference>
<evidence type="ECO:0000256" key="6">
    <source>
        <dbReference type="ARBA" id="ARBA00047846"/>
    </source>
</evidence>
<sequence length="250" mass="26125">MRLAAFDVLNGSTSTEAMESGRAGDPGPLWVVTDHQLGGRGRRNRAWSSPKGNLAASLLLTTNASVALAATLGFVAGVALERAIVRVAPFLRHRVSLKWPNDILADGSKLAGILLESEPLDAGRRIVVVGIGVNVVAAPEGLPYPATSLLSMGGAMSAQQLFSALADEWLRCVGLWDEGRGVAVIRDLWLERASGLGAPVSVQTPEGVLGGVFETIDDAGRLIMQRADGRSLAIAAGEVHFGTAATVRKD</sequence>
<evidence type="ECO:0000256" key="1">
    <source>
        <dbReference type="ARBA" id="ARBA00022598"/>
    </source>
</evidence>
<evidence type="ECO:0000256" key="4">
    <source>
        <dbReference type="ARBA" id="ARBA00023267"/>
    </source>
</evidence>
<dbReference type="Gene3D" id="2.30.30.100">
    <property type="match status" value="1"/>
</dbReference>
<dbReference type="Gene3D" id="3.30.930.10">
    <property type="entry name" value="Bira Bifunctional Protein, Domain 2"/>
    <property type="match status" value="1"/>
</dbReference>
<comment type="catalytic activity">
    <reaction evidence="6">
        <text>biotin + L-lysyl-[protein] + ATP = N(6)-biotinyl-L-lysyl-[protein] + AMP + diphosphate + H(+)</text>
        <dbReference type="Rhea" id="RHEA:11756"/>
        <dbReference type="Rhea" id="RHEA-COMP:9752"/>
        <dbReference type="Rhea" id="RHEA-COMP:10505"/>
        <dbReference type="ChEBI" id="CHEBI:15378"/>
        <dbReference type="ChEBI" id="CHEBI:29969"/>
        <dbReference type="ChEBI" id="CHEBI:30616"/>
        <dbReference type="ChEBI" id="CHEBI:33019"/>
        <dbReference type="ChEBI" id="CHEBI:57586"/>
        <dbReference type="ChEBI" id="CHEBI:83144"/>
        <dbReference type="ChEBI" id="CHEBI:456215"/>
        <dbReference type="EC" id="6.3.4.15"/>
    </reaction>
</comment>
<keyword evidence="4" id="KW-0092">Biotin</keyword>
<dbReference type="InterPro" id="IPR003142">
    <property type="entry name" value="BPL_C"/>
</dbReference>
<keyword evidence="1 8" id="KW-0436">Ligase</keyword>